<sequence>MSRGKISRRQHMASPSAVKDVSGSAAYAQRVTMPSLHLQRRYEFAPSIVWDALVDSELVAGWLGDAVIEPELGGAYSVRGITPGPAIGVDGRIVDFDRRVHLRVAGSSGAILDLTLDEVAGGNRGSSTRLSVRIASTVEAAFAARVKADWLISLDQLGDLLHGHPVDWQHWDRDYAAAWSQHLEGAAIDPAIEGPGSRRHPRG</sequence>
<dbReference type="AlphaFoldDB" id="A0A2C8ZWV7"/>
<dbReference type="EMBL" id="OCST01000004">
    <property type="protein sequence ID" value="SOE70267.1"/>
    <property type="molecule type" value="Genomic_DNA"/>
</dbReference>
<feature type="domain" description="Activator of Hsp90 ATPase homologue 1/2-like C-terminal" evidence="2">
    <location>
        <begin position="46"/>
        <end position="161"/>
    </location>
</feature>
<accession>A0A2C8ZWV7</accession>
<proteinExistence type="inferred from homology"/>
<comment type="similarity">
    <text evidence="1">Belongs to the AHA1 family.</text>
</comment>
<keyword evidence="4" id="KW-1185">Reference proteome</keyword>
<evidence type="ECO:0000313" key="4">
    <source>
        <dbReference type="Proteomes" id="UP000219440"/>
    </source>
</evidence>
<organism evidence="3 4">
    <name type="scientific">Salinibacterium xinjiangense</name>
    <dbReference type="NCBI Taxonomy" id="386302"/>
    <lineage>
        <taxon>Bacteria</taxon>
        <taxon>Bacillati</taxon>
        <taxon>Actinomycetota</taxon>
        <taxon>Actinomycetes</taxon>
        <taxon>Micrococcales</taxon>
        <taxon>Microbacteriaceae</taxon>
        <taxon>Salinibacterium</taxon>
    </lineage>
</organism>
<dbReference type="Pfam" id="PF08327">
    <property type="entry name" value="AHSA1"/>
    <property type="match status" value="1"/>
</dbReference>
<protein>
    <submittedName>
        <fullName evidence="3">Uncharacterized conserved protein YndB, AHSA1/START domain</fullName>
    </submittedName>
</protein>
<reference evidence="3 4" key="1">
    <citation type="submission" date="2017-09" db="EMBL/GenBank/DDBJ databases">
        <authorList>
            <person name="Ehlers B."/>
            <person name="Leendertz F.H."/>
        </authorList>
    </citation>
    <scope>NUCLEOTIDE SEQUENCE [LARGE SCALE GENOMIC DNA]</scope>
    <source>
        <strain evidence="3 4">CGMCC 1.05381</strain>
    </source>
</reference>
<dbReference type="InterPro" id="IPR023393">
    <property type="entry name" value="START-like_dom_sf"/>
</dbReference>
<gene>
    <name evidence="3" type="ORF">SAMN06296378_2184</name>
</gene>
<dbReference type="Gene3D" id="3.30.530.20">
    <property type="match status" value="1"/>
</dbReference>
<evidence type="ECO:0000259" key="2">
    <source>
        <dbReference type="Pfam" id="PF08327"/>
    </source>
</evidence>
<dbReference type="InterPro" id="IPR013538">
    <property type="entry name" value="ASHA1/2-like_C"/>
</dbReference>
<dbReference type="Proteomes" id="UP000219440">
    <property type="component" value="Unassembled WGS sequence"/>
</dbReference>
<evidence type="ECO:0000256" key="1">
    <source>
        <dbReference type="ARBA" id="ARBA00006817"/>
    </source>
</evidence>
<name>A0A2C8ZWV7_9MICO</name>
<evidence type="ECO:0000313" key="3">
    <source>
        <dbReference type="EMBL" id="SOE70267.1"/>
    </source>
</evidence>
<dbReference type="SUPFAM" id="SSF55961">
    <property type="entry name" value="Bet v1-like"/>
    <property type="match status" value="1"/>
</dbReference>